<dbReference type="Gene3D" id="2.40.340.10">
    <property type="entry name" value="MoeA, C-terminal, domain IV"/>
    <property type="match status" value="1"/>
</dbReference>
<reference evidence="6 7" key="1">
    <citation type="journal article" date="2019" name="ISME J.">
        <title>Insights into ecological role of a new deltaproteobacterial order Candidatus Acidulodesulfobacterales by metagenomics and metatranscriptomics.</title>
        <authorList>
            <person name="Tan S."/>
            <person name="Liu J."/>
            <person name="Fang Y."/>
            <person name="Hedlund B.P."/>
            <person name="Lian Z.H."/>
            <person name="Huang L.Y."/>
            <person name="Li J.T."/>
            <person name="Huang L.N."/>
            <person name="Li W.J."/>
            <person name="Jiang H.C."/>
            <person name="Dong H.L."/>
            <person name="Shu W.S."/>
        </authorList>
    </citation>
    <scope>NUCLEOTIDE SEQUENCE [LARGE SCALE GENOMIC DNA]</scope>
    <source>
        <strain evidence="6">AP1</strain>
    </source>
</reference>
<dbReference type="Gene3D" id="3.90.105.10">
    <property type="entry name" value="Molybdopterin biosynthesis moea protein, domain 2"/>
    <property type="match status" value="1"/>
</dbReference>
<comment type="pathway">
    <text evidence="4">Cofactor biosynthesis; molybdopterin biosynthesis.</text>
</comment>
<dbReference type="SUPFAM" id="SSF53218">
    <property type="entry name" value="Molybdenum cofactor biosynthesis proteins"/>
    <property type="match status" value="1"/>
</dbReference>
<dbReference type="InterPro" id="IPR001453">
    <property type="entry name" value="MoaB/Mog_dom"/>
</dbReference>
<comment type="similarity">
    <text evidence="2 4">Belongs to the MoeA family.</text>
</comment>
<gene>
    <name evidence="6" type="ORF">EVG15_10020</name>
</gene>
<dbReference type="EC" id="2.10.1.1" evidence="4"/>
<accession>A0A519BK51</accession>
<comment type="catalytic activity">
    <reaction evidence="3">
        <text>adenylyl-molybdopterin + molybdate = Mo-molybdopterin + AMP + H(+)</text>
        <dbReference type="Rhea" id="RHEA:35047"/>
        <dbReference type="ChEBI" id="CHEBI:15378"/>
        <dbReference type="ChEBI" id="CHEBI:36264"/>
        <dbReference type="ChEBI" id="CHEBI:62727"/>
        <dbReference type="ChEBI" id="CHEBI:71302"/>
        <dbReference type="ChEBI" id="CHEBI:456215"/>
        <dbReference type="EC" id="2.10.1.1"/>
    </reaction>
</comment>
<proteinExistence type="inferred from homology"/>
<dbReference type="Pfam" id="PF00994">
    <property type="entry name" value="MoCF_biosynth"/>
    <property type="match status" value="1"/>
</dbReference>
<comment type="caution">
    <text evidence="6">The sequence shown here is derived from an EMBL/GenBank/DDBJ whole genome shotgun (WGS) entry which is preliminary data.</text>
</comment>
<dbReference type="Pfam" id="PF03453">
    <property type="entry name" value="MoeA_N"/>
    <property type="match status" value="1"/>
</dbReference>
<evidence type="ECO:0000256" key="1">
    <source>
        <dbReference type="ARBA" id="ARBA00002901"/>
    </source>
</evidence>
<keyword evidence="4" id="KW-0479">Metal-binding</keyword>
<keyword evidence="4" id="KW-0501">Molybdenum cofactor biosynthesis</keyword>
<protein>
    <recommendedName>
        <fullName evidence="4">Molybdopterin molybdenumtransferase</fullName>
        <ecNumber evidence="4">2.10.1.1</ecNumber>
    </recommendedName>
</protein>
<dbReference type="GO" id="GO:0006777">
    <property type="term" value="P:Mo-molybdopterin cofactor biosynthetic process"/>
    <property type="evidence" value="ECO:0007669"/>
    <property type="project" value="UniProtKB-UniRule"/>
</dbReference>
<dbReference type="InterPro" id="IPR036425">
    <property type="entry name" value="MoaB/Mog-like_dom_sf"/>
</dbReference>
<dbReference type="PANTHER" id="PTHR10192">
    <property type="entry name" value="MOLYBDOPTERIN BIOSYNTHESIS PROTEIN"/>
    <property type="match status" value="1"/>
</dbReference>
<keyword evidence="4" id="KW-0500">Molybdenum</keyword>
<dbReference type="GO" id="GO:0061599">
    <property type="term" value="F:molybdopterin molybdotransferase activity"/>
    <property type="evidence" value="ECO:0007669"/>
    <property type="project" value="UniProtKB-UniRule"/>
</dbReference>
<dbReference type="Proteomes" id="UP000319296">
    <property type="component" value="Unassembled WGS sequence"/>
</dbReference>
<dbReference type="GO" id="GO:0046872">
    <property type="term" value="F:metal ion binding"/>
    <property type="evidence" value="ECO:0007669"/>
    <property type="project" value="UniProtKB-UniRule"/>
</dbReference>
<evidence type="ECO:0000313" key="6">
    <source>
        <dbReference type="EMBL" id="RZD17648.1"/>
    </source>
</evidence>
<dbReference type="InterPro" id="IPR036135">
    <property type="entry name" value="MoeA_linker/N_sf"/>
</dbReference>
<feature type="domain" description="MoaB/Mog" evidence="5">
    <location>
        <begin position="188"/>
        <end position="339"/>
    </location>
</feature>
<dbReference type="InterPro" id="IPR005110">
    <property type="entry name" value="MoeA_linker/N"/>
</dbReference>
<dbReference type="Gene3D" id="3.40.980.10">
    <property type="entry name" value="MoaB/Mog-like domain"/>
    <property type="match status" value="1"/>
</dbReference>
<dbReference type="InterPro" id="IPR038987">
    <property type="entry name" value="MoeA-like"/>
</dbReference>
<dbReference type="SUPFAM" id="SSF63867">
    <property type="entry name" value="MoeA C-terminal domain-like"/>
    <property type="match status" value="1"/>
</dbReference>
<evidence type="ECO:0000256" key="3">
    <source>
        <dbReference type="ARBA" id="ARBA00047317"/>
    </source>
</evidence>
<comment type="function">
    <text evidence="1 4">Catalyzes the insertion of molybdate into adenylated molybdopterin with the concomitant release of AMP.</text>
</comment>
<organism evidence="6 7">
    <name type="scientific">Candidatus Acididesulfobacter diazotrophicus</name>
    <dbReference type="NCBI Taxonomy" id="2597226"/>
    <lineage>
        <taxon>Bacteria</taxon>
        <taxon>Deltaproteobacteria</taxon>
        <taxon>Candidatus Acidulodesulfobacterales</taxon>
        <taxon>Candidatus Acididesulfobacter</taxon>
    </lineage>
</organism>
<comment type="cofactor">
    <cofactor evidence="4">
        <name>Mg(2+)</name>
        <dbReference type="ChEBI" id="CHEBI:18420"/>
    </cofactor>
</comment>
<sequence>MENNIRGKGNKKASDLLELTDKYIKKIETAEEVCIEDSIDRIFAEDIIPEVNIPPFVRSAVDGFAVIAEDLSENKTIKLKVVQQITAGFNNKLQEIHHGEAAFVTTGAPVPPGADAVVLIEDTIEYAGGYVSYDKKVEQGSYISPIGDDIKSDIKLYSKGDKIRLCDIAALAGIGYKKISVFKKPVIGILSGGNELIQPGDELKSNKIYDINTTALKALIKDAGGIPEVIGVVEDNTESITNALITADKSQKYNLLISTGGTGASFLVLDNKEITNFYDLIPSSIKKAGKLYFHGLNLIPGKPTSFGILNANTPIFALAGWPYSVIITFDLFVRPFIQKMTNINNIYKRYPEITAALKEEVRSEKGVRKYFQVKITKENNKLTASVIQPPKPPSAARSLSPLIKANGSFVMDEETVVMHAGEEVVVALNDYNIF</sequence>
<dbReference type="UniPathway" id="UPA00344"/>
<name>A0A519BK51_9DELT</name>
<evidence type="ECO:0000259" key="5">
    <source>
        <dbReference type="SMART" id="SM00852"/>
    </source>
</evidence>
<dbReference type="CDD" id="cd00887">
    <property type="entry name" value="MoeA"/>
    <property type="match status" value="1"/>
</dbReference>
<keyword evidence="4" id="KW-0460">Magnesium</keyword>
<evidence type="ECO:0000256" key="2">
    <source>
        <dbReference type="ARBA" id="ARBA00010763"/>
    </source>
</evidence>
<dbReference type="SMART" id="SM00852">
    <property type="entry name" value="MoCF_biosynth"/>
    <property type="match status" value="1"/>
</dbReference>
<keyword evidence="4 6" id="KW-0808">Transferase</keyword>
<dbReference type="GO" id="GO:0005829">
    <property type="term" value="C:cytosol"/>
    <property type="evidence" value="ECO:0007669"/>
    <property type="project" value="TreeGrafter"/>
</dbReference>
<dbReference type="PANTHER" id="PTHR10192:SF5">
    <property type="entry name" value="GEPHYRIN"/>
    <property type="match status" value="1"/>
</dbReference>
<dbReference type="SUPFAM" id="SSF63882">
    <property type="entry name" value="MoeA N-terminal region -like"/>
    <property type="match status" value="1"/>
</dbReference>
<evidence type="ECO:0000256" key="4">
    <source>
        <dbReference type="RuleBase" id="RU365090"/>
    </source>
</evidence>
<dbReference type="Gene3D" id="2.170.190.11">
    <property type="entry name" value="Molybdopterin biosynthesis moea protein, domain 3"/>
    <property type="match status" value="1"/>
</dbReference>
<dbReference type="EMBL" id="SGBB01000027">
    <property type="protein sequence ID" value="RZD17648.1"/>
    <property type="molecule type" value="Genomic_DNA"/>
</dbReference>
<evidence type="ECO:0000313" key="7">
    <source>
        <dbReference type="Proteomes" id="UP000319296"/>
    </source>
</evidence>
<dbReference type="AlphaFoldDB" id="A0A519BK51"/>
<dbReference type="InterPro" id="IPR036688">
    <property type="entry name" value="MoeA_C_domain_IV_sf"/>
</dbReference>